<feature type="domain" description="Major facilitator superfamily (MFS) profile" evidence="8">
    <location>
        <begin position="72"/>
        <end position="526"/>
    </location>
</feature>
<feature type="transmembrane region" description="Helical" evidence="7">
    <location>
        <begin position="240"/>
        <end position="262"/>
    </location>
</feature>
<comment type="caution">
    <text evidence="9">The sequence shown here is derived from an EMBL/GenBank/DDBJ whole genome shotgun (WGS) entry which is preliminary data.</text>
</comment>
<organism evidence="9 10">
    <name type="scientific">Monosporascus ibericus</name>
    <dbReference type="NCBI Taxonomy" id="155417"/>
    <lineage>
        <taxon>Eukaryota</taxon>
        <taxon>Fungi</taxon>
        <taxon>Dikarya</taxon>
        <taxon>Ascomycota</taxon>
        <taxon>Pezizomycotina</taxon>
        <taxon>Sordariomycetes</taxon>
        <taxon>Xylariomycetidae</taxon>
        <taxon>Xylariales</taxon>
        <taxon>Xylariales incertae sedis</taxon>
        <taxon>Monosporascus</taxon>
    </lineage>
</organism>
<dbReference type="AlphaFoldDB" id="A0A4Q4TCI7"/>
<feature type="transmembrane region" description="Helical" evidence="7">
    <location>
        <begin position="164"/>
        <end position="190"/>
    </location>
</feature>
<evidence type="ECO:0000256" key="7">
    <source>
        <dbReference type="SAM" id="Phobius"/>
    </source>
</evidence>
<feature type="transmembrane region" description="Helical" evidence="7">
    <location>
        <begin position="347"/>
        <end position="366"/>
    </location>
</feature>
<keyword evidence="3" id="KW-0813">Transport</keyword>
<gene>
    <name evidence="9" type="ORF">DL764_004479</name>
</gene>
<dbReference type="Pfam" id="PF07690">
    <property type="entry name" value="MFS_1"/>
    <property type="match status" value="1"/>
</dbReference>
<proteinExistence type="inferred from homology"/>
<protein>
    <recommendedName>
        <fullName evidence="8">Major facilitator superfamily (MFS) profile domain-containing protein</fullName>
    </recommendedName>
</protein>
<keyword evidence="6 7" id="KW-0472">Membrane</keyword>
<comment type="subcellular location">
    <subcellularLocation>
        <location evidence="1">Membrane</location>
        <topology evidence="1">Multi-pass membrane protein</topology>
    </subcellularLocation>
</comment>
<accession>A0A4Q4TCI7</accession>
<dbReference type="PROSITE" id="PS50850">
    <property type="entry name" value="MFS"/>
    <property type="match status" value="1"/>
</dbReference>
<feature type="transmembrane region" description="Helical" evidence="7">
    <location>
        <begin position="139"/>
        <end position="158"/>
    </location>
</feature>
<feature type="transmembrane region" description="Helical" evidence="7">
    <location>
        <begin position="81"/>
        <end position="101"/>
    </location>
</feature>
<dbReference type="GO" id="GO:0016020">
    <property type="term" value="C:membrane"/>
    <property type="evidence" value="ECO:0007669"/>
    <property type="project" value="UniProtKB-SubCell"/>
</dbReference>
<evidence type="ECO:0000256" key="5">
    <source>
        <dbReference type="ARBA" id="ARBA00022989"/>
    </source>
</evidence>
<evidence type="ECO:0000259" key="8">
    <source>
        <dbReference type="PROSITE" id="PS50850"/>
    </source>
</evidence>
<dbReference type="OrthoDB" id="3936150at2759"/>
<dbReference type="Gene3D" id="1.20.1250.20">
    <property type="entry name" value="MFS general substrate transporter like domains"/>
    <property type="match status" value="1"/>
</dbReference>
<dbReference type="PANTHER" id="PTHR23511">
    <property type="entry name" value="SYNAPTIC VESICLE GLYCOPROTEIN 2"/>
    <property type="match status" value="1"/>
</dbReference>
<dbReference type="PANTHER" id="PTHR23511:SF4">
    <property type="entry name" value="MAJOR FACILITATOR SUPERFAMILY (MFS) PROFILE DOMAIN-CONTAINING PROTEIN"/>
    <property type="match status" value="1"/>
</dbReference>
<name>A0A4Q4TCI7_9PEZI</name>
<evidence type="ECO:0000256" key="2">
    <source>
        <dbReference type="ARBA" id="ARBA00008335"/>
    </source>
</evidence>
<dbReference type="GO" id="GO:0022857">
    <property type="term" value="F:transmembrane transporter activity"/>
    <property type="evidence" value="ECO:0007669"/>
    <property type="project" value="InterPro"/>
</dbReference>
<evidence type="ECO:0000256" key="4">
    <source>
        <dbReference type="ARBA" id="ARBA00022692"/>
    </source>
</evidence>
<evidence type="ECO:0000313" key="9">
    <source>
        <dbReference type="EMBL" id="RYP04385.1"/>
    </source>
</evidence>
<dbReference type="CDD" id="cd17316">
    <property type="entry name" value="MFS_SV2_like"/>
    <property type="match status" value="1"/>
</dbReference>
<feature type="transmembrane region" description="Helical" evidence="7">
    <location>
        <begin position="113"/>
        <end position="132"/>
    </location>
</feature>
<dbReference type="FunFam" id="1.20.1250.20:FF:000171">
    <property type="entry name" value="MFS general substrate transporter"/>
    <property type="match status" value="1"/>
</dbReference>
<evidence type="ECO:0000256" key="6">
    <source>
        <dbReference type="ARBA" id="ARBA00023136"/>
    </source>
</evidence>
<keyword evidence="10" id="KW-1185">Reference proteome</keyword>
<dbReference type="InterPro" id="IPR020846">
    <property type="entry name" value="MFS_dom"/>
</dbReference>
<dbReference type="SUPFAM" id="SSF103473">
    <property type="entry name" value="MFS general substrate transporter"/>
    <property type="match status" value="1"/>
</dbReference>
<keyword evidence="4 7" id="KW-0812">Transmembrane</keyword>
<dbReference type="InterPro" id="IPR036259">
    <property type="entry name" value="MFS_trans_sf"/>
</dbReference>
<reference evidence="9 10" key="1">
    <citation type="submission" date="2018-06" db="EMBL/GenBank/DDBJ databases">
        <title>Complete Genomes of Monosporascus.</title>
        <authorList>
            <person name="Robinson A.J."/>
            <person name="Natvig D.O."/>
        </authorList>
    </citation>
    <scope>NUCLEOTIDE SEQUENCE [LARGE SCALE GENOMIC DNA]</scope>
    <source>
        <strain evidence="9 10">CBS 110550</strain>
    </source>
</reference>
<dbReference type="InterPro" id="IPR011701">
    <property type="entry name" value="MFS"/>
</dbReference>
<feature type="transmembrane region" description="Helical" evidence="7">
    <location>
        <begin position="415"/>
        <end position="434"/>
    </location>
</feature>
<keyword evidence="5 7" id="KW-1133">Transmembrane helix</keyword>
<evidence type="ECO:0000313" key="10">
    <source>
        <dbReference type="Proteomes" id="UP000293360"/>
    </source>
</evidence>
<comment type="similarity">
    <text evidence="2">Belongs to the major facilitator superfamily.</text>
</comment>
<dbReference type="Proteomes" id="UP000293360">
    <property type="component" value="Unassembled WGS sequence"/>
</dbReference>
<feature type="transmembrane region" description="Helical" evidence="7">
    <location>
        <begin position="197"/>
        <end position="220"/>
    </location>
</feature>
<evidence type="ECO:0000256" key="3">
    <source>
        <dbReference type="ARBA" id="ARBA00022448"/>
    </source>
</evidence>
<sequence length="531" mass="57281">MAASDPDKKITPVSGGGGFESNAGAIAHDSESRVAAGEAEDVLALQDLDPALNMKMHLVNDAINEIGWTNYHWKLFMLNGFGYAVDSLVLLLQGNIAAPAYTEFGERGYSAGLNVAVYTGMLAGALFWGLGADMLGRRWAFNISLFVCSTATVVAGAAPDWASLGFFVAVIGFGAGGNLILDTTVFLEYLPGDRQWALTFLACWWGVGQAVTGFICWGFLANPKWNCSSVDQCSWDNNRGWRYVMFTAGALVFVLSVLRVTVVRLRETPKYLLGAGEETRLVADLRALALRYGRPCSLTVRKLEACGPIRASHHGGGGGGRFSLPAETWIHFSGLFATRKMSISTSMIWFSWTLIGLAYPLFYVFLSSYLESRGAYAGVSTFDTWRNYTLTNVSGVFGPALAAWMCDTRALGRRYTMSIGALVTMAFFFAYTTVRSPAQNVGFSCAIAFCLNVYYGTLYAYTPEVLPSAHRATGNGVAVACNRLMGILSSVVSTTADTSTSSPIYVCAALFGVMALVSALFPFEPYGLRSS</sequence>
<feature type="transmembrane region" description="Helical" evidence="7">
    <location>
        <begin position="503"/>
        <end position="523"/>
    </location>
</feature>
<evidence type="ECO:0000256" key="1">
    <source>
        <dbReference type="ARBA" id="ARBA00004141"/>
    </source>
</evidence>
<feature type="transmembrane region" description="Helical" evidence="7">
    <location>
        <begin position="441"/>
        <end position="461"/>
    </location>
</feature>
<dbReference type="EMBL" id="QJNU01000212">
    <property type="protein sequence ID" value="RYP04385.1"/>
    <property type="molecule type" value="Genomic_DNA"/>
</dbReference>